<organism evidence="1 2">
    <name type="scientific">Venturia effusa</name>
    <dbReference type="NCBI Taxonomy" id="50376"/>
    <lineage>
        <taxon>Eukaryota</taxon>
        <taxon>Fungi</taxon>
        <taxon>Dikarya</taxon>
        <taxon>Ascomycota</taxon>
        <taxon>Pezizomycotina</taxon>
        <taxon>Dothideomycetes</taxon>
        <taxon>Pleosporomycetidae</taxon>
        <taxon>Venturiales</taxon>
        <taxon>Venturiaceae</taxon>
        <taxon>Venturia</taxon>
    </lineage>
</organism>
<sequence length="482" mass="53950">MDDAHERLRSLGYLEQYSSARHSLGLYRNVAVSASYSSSAPEVALQRTIYSALSEVIRRHPILSVFVKDENTSAPYFARLPLIDLKKCVFFIPRKHHGAPNGARDLALDELLEDQHCTDFKEEYGQRPFWRLMVLTEIGDPTRFIASFVFHHAIGDGQSGVAFHRSFCSALSKTSVAESSSVEDSTVLTRSVVSPQDPLIPNIEALHKLPLSLPFILKALWYSWYPPSNTGLWTGLPTTEKYSSKRARYRSFSIPSETTRRLVSMPRSHNSTLTALVEVLLANVLFAQLPNEYSTLRCNGTISLRQLLPSDIVNADSIGTWLSTYTHDHFRPDQNDIKHPIDWEQASQVRATIVAEVAKKGSDSQISLLRYAGDIRTFLLNRIGKQRDTSFEISNLGAFKPPHDSSRWHIGRMVFSQSNNVIAVPLTACMITGGDNCLTIGFSWTDGAVEEELIDKVMLDMERDLKKLAAEGDAMVADEQAC</sequence>
<dbReference type="STRING" id="50376.A0A517L9W1"/>
<dbReference type="SUPFAM" id="SSF52777">
    <property type="entry name" value="CoA-dependent acyltransferases"/>
    <property type="match status" value="2"/>
</dbReference>
<dbReference type="Pfam" id="PF07247">
    <property type="entry name" value="AATase"/>
    <property type="match status" value="2"/>
</dbReference>
<proteinExistence type="predicted"/>
<dbReference type="PANTHER" id="PTHR28037">
    <property type="entry name" value="ALCOHOL O-ACETYLTRANSFERASE 1-RELATED"/>
    <property type="match status" value="1"/>
</dbReference>
<reference evidence="1 2" key="1">
    <citation type="submission" date="2019-07" db="EMBL/GenBank/DDBJ databases">
        <title>Finished genome of Venturia effusa.</title>
        <authorList>
            <person name="Young C.A."/>
            <person name="Cox M.P."/>
            <person name="Ganley A.R.D."/>
            <person name="David W.J."/>
        </authorList>
    </citation>
    <scope>NUCLEOTIDE SEQUENCE [LARGE SCALE GENOMIC DNA]</scope>
    <source>
        <strain evidence="2">albino</strain>
    </source>
</reference>
<name>A0A517L9W1_9PEZI</name>
<dbReference type="GO" id="GO:0008080">
    <property type="term" value="F:N-acetyltransferase activity"/>
    <property type="evidence" value="ECO:0007669"/>
    <property type="project" value="TreeGrafter"/>
</dbReference>
<dbReference type="AlphaFoldDB" id="A0A517L9W1"/>
<keyword evidence="2" id="KW-1185">Reference proteome</keyword>
<dbReference type="Gene3D" id="3.30.559.10">
    <property type="entry name" value="Chloramphenicol acetyltransferase-like domain"/>
    <property type="match status" value="1"/>
</dbReference>
<protein>
    <recommendedName>
        <fullName evidence="3">Alcohol acetyltransferase</fullName>
    </recommendedName>
</protein>
<dbReference type="InterPro" id="IPR023213">
    <property type="entry name" value="CAT-like_dom_sf"/>
</dbReference>
<dbReference type="OrthoDB" id="2150604at2759"/>
<gene>
    <name evidence="1" type="ORF">FKW77_009056</name>
</gene>
<accession>A0A517L9W1</accession>
<dbReference type="EMBL" id="CP042191">
    <property type="protein sequence ID" value="QDS72415.1"/>
    <property type="molecule type" value="Genomic_DNA"/>
</dbReference>
<evidence type="ECO:0000313" key="2">
    <source>
        <dbReference type="Proteomes" id="UP000316270"/>
    </source>
</evidence>
<dbReference type="Proteomes" id="UP000316270">
    <property type="component" value="Chromosome 7"/>
</dbReference>
<dbReference type="PANTHER" id="PTHR28037:SF1">
    <property type="entry name" value="ALCOHOL O-ACETYLTRANSFERASE 1-RELATED"/>
    <property type="match status" value="1"/>
</dbReference>
<evidence type="ECO:0008006" key="3">
    <source>
        <dbReference type="Google" id="ProtNLM"/>
    </source>
</evidence>
<dbReference type="InterPro" id="IPR052058">
    <property type="entry name" value="Alcohol_O-acetyltransferase"/>
</dbReference>
<evidence type="ECO:0000313" key="1">
    <source>
        <dbReference type="EMBL" id="QDS72415.1"/>
    </source>
</evidence>
<dbReference type="InterPro" id="IPR010828">
    <property type="entry name" value="Atf2/Sli1-like"/>
</dbReference>